<feature type="chain" id="PRO_5040157694" evidence="4">
    <location>
        <begin position="20"/>
        <end position="185"/>
    </location>
</feature>
<evidence type="ECO:0000313" key="6">
    <source>
        <dbReference type="Proteomes" id="UP001141806"/>
    </source>
</evidence>
<comment type="caution">
    <text evidence="5">The sequence shown here is derived from an EMBL/GenBank/DDBJ whole genome shotgun (WGS) entry which is preliminary data.</text>
</comment>
<gene>
    <name evidence="5" type="ORF">NE237_024949</name>
</gene>
<keyword evidence="4" id="KW-0732">Signal</keyword>
<feature type="signal peptide" evidence="4">
    <location>
        <begin position="1"/>
        <end position="19"/>
    </location>
</feature>
<protein>
    <submittedName>
        <fullName evidence="5">Uncharacterized protein</fullName>
    </submittedName>
</protein>
<reference evidence="5" key="1">
    <citation type="journal article" date="2023" name="Plant J.">
        <title>The genome of the king protea, Protea cynaroides.</title>
        <authorList>
            <person name="Chang J."/>
            <person name="Duong T.A."/>
            <person name="Schoeman C."/>
            <person name="Ma X."/>
            <person name="Roodt D."/>
            <person name="Barker N."/>
            <person name="Li Z."/>
            <person name="Van de Peer Y."/>
            <person name="Mizrachi E."/>
        </authorList>
    </citation>
    <scope>NUCLEOTIDE SEQUENCE</scope>
    <source>
        <tissue evidence="5">Young leaves</tissue>
    </source>
</reference>
<dbReference type="OrthoDB" id="1741357at2759"/>
<dbReference type="Proteomes" id="UP001141806">
    <property type="component" value="Unassembled WGS sequence"/>
</dbReference>
<dbReference type="InterPro" id="IPR023395">
    <property type="entry name" value="MCP_dom_sf"/>
</dbReference>
<keyword evidence="6" id="KW-1185">Reference proteome</keyword>
<dbReference type="SUPFAM" id="SSF103506">
    <property type="entry name" value="Mitochondrial carrier"/>
    <property type="match status" value="1"/>
</dbReference>
<evidence type="ECO:0000256" key="3">
    <source>
        <dbReference type="ARBA" id="ARBA00023136"/>
    </source>
</evidence>
<proteinExistence type="predicted"/>
<dbReference type="AlphaFoldDB" id="A0A9Q0H1I0"/>
<keyword evidence="2" id="KW-0812">Transmembrane</keyword>
<name>A0A9Q0H1I0_9MAGN</name>
<accession>A0A9Q0H1I0</accession>
<comment type="subcellular location">
    <subcellularLocation>
        <location evidence="1">Membrane</location>
    </subcellularLocation>
</comment>
<evidence type="ECO:0000256" key="4">
    <source>
        <dbReference type="SAM" id="SignalP"/>
    </source>
</evidence>
<organism evidence="5 6">
    <name type="scientific">Protea cynaroides</name>
    <dbReference type="NCBI Taxonomy" id="273540"/>
    <lineage>
        <taxon>Eukaryota</taxon>
        <taxon>Viridiplantae</taxon>
        <taxon>Streptophyta</taxon>
        <taxon>Embryophyta</taxon>
        <taxon>Tracheophyta</taxon>
        <taxon>Spermatophyta</taxon>
        <taxon>Magnoliopsida</taxon>
        <taxon>Proteales</taxon>
        <taxon>Proteaceae</taxon>
        <taxon>Protea</taxon>
    </lineage>
</organism>
<dbReference type="EMBL" id="JAMYWD010000010">
    <property type="protein sequence ID" value="KAJ4957838.1"/>
    <property type="molecule type" value="Genomic_DNA"/>
</dbReference>
<evidence type="ECO:0000313" key="5">
    <source>
        <dbReference type="EMBL" id="KAJ4957838.1"/>
    </source>
</evidence>
<evidence type="ECO:0000256" key="2">
    <source>
        <dbReference type="ARBA" id="ARBA00022692"/>
    </source>
</evidence>
<dbReference type="Gene3D" id="1.50.40.10">
    <property type="entry name" value="Mitochondrial carrier domain"/>
    <property type="match status" value="1"/>
</dbReference>
<dbReference type="GO" id="GO:0016020">
    <property type="term" value="C:membrane"/>
    <property type="evidence" value="ECO:0007669"/>
    <property type="project" value="UniProtKB-SubCell"/>
</dbReference>
<evidence type="ECO:0000256" key="1">
    <source>
        <dbReference type="ARBA" id="ARBA00004370"/>
    </source>
</evidence>
<keyword evidence="3" id="KW-0472">Membrane</keyword>
<sequence>MRSFSSICFFALGRALLHGDVTLASVSILAADAQLGICWTVEEGYGDGGNKNGGGKVFFHSEIIFKNVPDKLRKLHELLLLASFSARARLVESSSNSDFTKKLLFLSLCNLRFQLFAYDTVRKKLMPKPGEQPEIPIPASLVAGVSSTLCTYPLELIKTRITIPEEYEDIEEQERRKEESGCSLL</sequence>